<evidence type="ECO:0000313" key="3">
    <source>
        <dbReference type="EMBL" id="MBU2692046.1"/>
    </source>
</evidence>
<proteinExistence type="predicted"/>
<dbReference type="NCBIfam" id="NF041762">
    <property type="entry name" value="diheme_GEGP"/>
    <property type="match status" value="1"/>
</dbReference>
<dbReference type="EMBL" id="JAHJDP010000084">
    <property type="protein sequence ID" value="MBU2692046.1"/>
    <property type="molecule type" value="Genomic_DNA"/>
</dbReference>
<evidence type="ECO:0000313" key="4">
    <source>
        <dbReference type="Proteomes" id="UP000777784"/>
    </source>
</evidence>
<evidence type="ECO:0008006" key="5">
    <source>
        <dbReference type="Google" id="ProtNLM"/>
    </source>
</evidence>
<feature type="chain" id="PRO_5037912172" description="Cytochrome c domain-containing protein" evidence="2">
    <location>
        <begin position="26"/>
        <end position="407"/>
    </location>
</feature>
<organism evidence="3 4">
    <name type="scientific">Eiseniibacteriota bacterium</name>
    <dbReference type="NCBI Taxonomy" id="2212470"/>
    <lineage>
        <taxon>Bacteria</taxon>
        <taxon>Candidatus Eiseniibacteriota</taxon>
    </lineage>
</organism>
<dbReference type="Proteomes" id="UP000777784">
    <property type="component" value="Unassembled WGS sequence"/>
</dbReference>
<protein>
    <recommendedName>
        <fullName evidence="5">Cytochrome c domain-containing protein</fullName>
    </recommendedName>
</protein>
<sequence length="407" mass="44261">MSRTQHTMPVAVSMLLVLIAGPLAAADVNEGSLSSTPQSSLSYQGHENDTDSDNLIAVYPALLGTRLDDCQTCHTGGIVTDADQKEFYLNPCSYCHLVPTPDASFTVGIPGSFEATLNPFGLDYKNKGRDQKALKDIDGIDSDDDGFTNIDELIQGRYPGDAGSKPGQPFAPTDTLSWEEIHNLDVHNQFMLVNAHRQNFDHYVAYTGVTVKEILSAVGADAAGATSVTFIAPDGHAKDFAIEQIKTAFPAGLYYGNLDPGHFTDPDQGFVTYPPAEFIPEGIEDGGEIPGEQWIMIAYGREGNDLDPGHLDYTSGTLEGEGPYRSVVPQSRPGAPDRSSKHPTTYNDGLDYDDNKEHNSGLCTRGLVAIRINPMPEGYEEFDWKNGGWSLLEHRRILIYGAGITRK</sequence>
<feature type="signal peptide" evidence="2">
    <location>
        <begin position="1"/>
        <end position="25"/>
    </location>
</feature>
<dbReference type="AlphaFoldDB" id="A0A948RX07"/>
<keyword evidence="2" id="KW-0732">Signal</keyword>
<accession>A0A948RX07</accession>
<gene>
    <name evidence="3" type="ORF">KJ970_14090</name>
</gene>
<reference evidence="3" key="1">
    <citation type="submission" date="2021-05" db="EMBL/GenBank/DDBJ databases">
        <title>Energy efficiency and biological interactions define the core microbiome of deep oligotrophic groundwater.</title>
        <authorList>
            <person name="Mehrshad M."/>
            <person name="Lopez-Fernandez M."/>
            <person name="Bell E."/>
            <person name="Bernier-Latmani R."/>
            <person name="Bertilsson S."/>
            <person name="Dopson M."/>
        </authorList>
    </citation>
    <scope>NUCLEOTIDE SEQUENCE</scope>
    <source>
        <strain evidence="3">Modern_marine.mb.64</strain>
    </source>
</reference>
<comment type="caution">
    <text evidence="3">The sequence shown here is derived from an EMBL/GenBank/DDBJ whole genome shotgun (WGS) entry which is preliminary data.</text>
</comment>
<evidence type="ECO:0000256" key="1">
    <source>
        <dbReference type="SAM" id="MobiDB-lite"/>
    </source>
</evidence>
<feature type="region of interest" description="Disordered" evidence="1">
    <location>
        <begin position="316"/>
        <end position="357"/>
    </location>
</feature>
<name>A0A948RX07_UNCEI</name>
<evidence type="ECO:0000256" key="2">
    <source>
        <dbReference type="SAM" id="SignalP"/>
    </source>
</evidence>